<keyword evidence="1" id="KW-0732">Signal</keyword>
<reference evidence="2 3" key="1">
    <citation type="journal article" date="2015" name="Mol. Plant Microbe Interact.">
        <title>Genome, transcriptome, and functional analyses of Penicillium expansum provide new insights into secondary metabolism and pathogenicity.</title>
        <authorList>
            <person name="Ballester A.R."/>
            <person name="Marcet-Houben M."/>
            <person name="Levin E."/>
            <person name="Sela N."/>
            <person name="Selma-Lazaro C."/>
            <person name="Carmona L."/>
            <person name="Wisniewski M."/>
            <person name="Droby S."/>
            <person name="Gonzalez-Candelas L."/>
            <person name="Gabaldon T."/>
        </authorList>
    </citation>
    <scope>NUCLEOTIDE SEQUENCE [LARGE SCALE GENOMIC DNA]</scope>
    <source>
        <strain evidence="2 3">PHI-1</strain>
    </source>
</reference>
<sequence>MILLCLFALTSTAIPAGYSLLKLSHPKTKAKRGRNTNQSPWVSTIEECTRERKSWLNGCQLAVSSVSASPTTPYTLVGWMNTGMVRYMDSLQTRPAGSNPVPILRRKTAALR</sequence>
<accession>A0A0A2KGK4</accession>
<evidence type="ECO:0000313" key="3">
    <source>
        <dbReference type="Proteomes" id="UP000030104"/>
    </source>
</evidence>
<dbReference type="EMBL" id="JQGA01001455">
    <property type="protein sequence ID" value="KGO66026.1"/>
    <property type="molecule type" value="Genomic_DNA"/>
</dbReference>
<feature type="chain" id="PRO_5001990202" description="Secreted protein" evidence="1">
    <location>
        <begin position="20"/>
        <end position="112"/>
    </location>
</feature>
<dbReference type="HOGENOM" id="CLU_2146725_0_0_1"/>
<organism evidence="2 3">
    <name type="scientific">Penicillium italicum</name>
    <name type="common">Blue mold</name>
    <dbReference type="NCBI Taxonomy" id="40296"/>
    <lineage>
        <taxon>Eukaryota</taxon>
        <taxon>Fungi</taxon>
        <taxon>Dikarya</taxon>
        <taxon>Ascomycota</taxon>
        <taxon>Pezizomycotina</taxon>
        <taxon>Eurotiomycetes</taxon>
        <taxon>Eurotiomycetidae</taxon>
        <taxon>Eurotiales</taxon>
        <taxon>Aspergillaceae</taxon>
        <taxon>Penicillium</taxon>
    </lineage>
</organism>
<protein>
    <recommendedName>
        <fullName evidence="4">Secreted protein</fullName>
    </recommendedName>
</protein>
<feature type="signal peptide" evidence="1">
    <location>
        <begin position="1"/>
        <end position="19"/>
    </location>
</feature>
<dbReference type="Proteomes" id="UP000030104">
    <property type="component" value="Unassembled WGS sequence"/>
</dbReference>
<proteinExistence type="predicted"/>
<gene>
    <name evidence="2" type="ORF">PITC_052260</name>
</gene>
<keyword evidence="3" id="KW-1185">Reference proteome</keyword>
<dbReference type="AlphaFoldDB" id="A0A0A2KGK4"/>
<evidence type="ECO:0000313" key="2">
    <source>
        <dbReference type="EMBL" id="KGO66026.1"/>
    </source>
</evidence>
<evidence type="ECO:0000256" key="1">
    <source>
        <dbReference type="SAM" id="SignalP"/>
    </source>
</evidence>
<comment type="caution">
    <text evidence="2">The sequence shown here is derived from an EMBL/GenBank/DDBJ whole genome shotgun (WGS) entry which is preliminary data.</text>
</comment>
<name>A0A0A2KGK4_PENIT</name>
<evidence type="ECO:0008006" key="4">
    <source>
        <dbReference type="Google" id="ProtNLM"/>
    </source>
</evidence>